<dbReference type="Gene3D" id="2.30.30.40">
    <property type="entry name" value="SH3 Domains"/>
    <property type="match status" value="2"/>
</dbReference>
<dbReference type="PANTHER" id="PTHR10829:SF25">
    <property type="entry name" value="DREBRIN-LIKE PROTEIN"/>
    <property type="match status" value="1"/>
</dbReference>
<feature type="compositionally biased region" description="Low complexity" evidence="3">
    <location>
        <begin position="233"/>
        <end position="243"/>
    </location>
</feature>
<dbReference type="PRINTS" id="PR00499">
    <property type="entry name" value="P67PHOX"/>
</dbReference>
<evidence type="ECO:0000259" key="5">
    <source>
        <dbReference type="PROSITE" id="PS51263"/>
    </source>
</evidence>
<dbReference type="PROSITE" id="PS51263">
    <property type="entry name" value="ADF_H"/>
    <property type="match status" value="1"/>
</dbReference>
<dbReference type="SMART" id="SM00102">
    <property type="entry name" value="ADF"/>
    <property type="match status" value="1"/>
</dbReference>
<sequence>MSLQVSLASPGIRDAYEKVLDGAKDYLVLSYKKLSNDLDVAASGQGSLEDVTEEFSDGKIQYAFVRVKDPNTQLPKFVLINWCGEGVPENKKGLFASHSATVAQYFQAYHVSINARTDEDLVPAAILRKVLDSSGSKYGAASSMQSSKIEPVGTNYRPIGTPDIRKMQSEATNDPIQPTGTNYVSAREEIQQLRQGILGKSTATQPPPLAPRPAQAPQPTHSRPAPTPGPRISAGAAGSTGAAQVPQPVSTGKKQAGEPSKPVPVMPARPTESAAPASAEVQKPADDDKIQPVGTAYQPVSLGRPGKLSADRTKLFSSTAIEPPSQPVRRGPTNALSWTQRQEAAKKEAQAEAQAATLQATPAPHSANGPDSGIASQATRAPNANNTFAGADSSSQTDHALAAQLEHANLGGQQAVVLYDYDAAEDNELSLKEGDRLSQVDQVDEGWWSATDSNGNTGLFPANYVELIENKAILQSAPTSQDKFTAEAPSEARAPNSAMAPAPESVPSPPPAPPAPPLPPAQESVPSPPPAPPAPPAPPVPPAQESAPSPPPAPPAPPLPPAQESIPSPPPAPPAPPAPSASSTDNVTPAPPAPAALRASETSEFAAPPPPPARPGAESGLEASETPASAEPCAIALYDYEIAEDNELELAEGDIIVQLEFASEDWWSGMNQRTNLIGLFPASFQSRSISALVSFHA</sequence>
<dbReference type="Pfam" id="PF00018">
    <property type="entry name" value="SH3_1"/>
    <property type="match status" value="1"/>
</dbReference>
<evidence type="ECO:0000313" key="7">
    <source>
        <dbReference type="Proteomes" id="UP001219567"/>
    </source>
</evidence>
<dbReference type="GO" id="GO:0051015">
    <property type="term" value="F:actin filament binding"/>
    <property type="evidence" value="ECO:0007669"/>
    <property type="project" value="TreeGrafter"/>
</dbReference>
<dbReference type="SUPFAM" id="SSF50044">
    <property type="entry name" value="SH3-domain"/>
    <property type="match status" value="2"/>
</dbReference>
<reference evidence="6 7" key="1">
    <citation type="submission" date="2023-03" db="EMBL/GenBank/DDBJ databases">
        <title>Mating type loci evolution in Malassezia.</title>
        <authorList>
            <person name="Coelho M.A."/>
        </authorList>
    </citation>
    <scope>NUCLEOTIDE SEQUENCE [LARGE SCALE GENOMIC DNA]</scope>
    <source>
        <strain evidence="6 7">CBS 9725</strain>
    </source>
</reference>
<dbReference type="InterPro" id="IPR001452">
    <property type="entry name" value="SH3_domain"/>
</dbReference>
<feature type="domain" description="SH3" evidence="4">
    <location>
        <begin position="410"/>
        <end position="470"/>
    </location>
</feature>
<dbReference type="GO" id="GO:0030833">
    <property type="term" value="P:regulation of actin filament polymerization"/>
    <property type="evidence" value="ECO:0007669"/>
    <property type="project" value="TreeGrafter"/>
</dbReference>
<evidence type="ECO:0000256" key="3">
    <source>
        <dbReference type="SAM" id="MobiDB-lite"/>
    </source>
</evidence>
<protein>
    <submittedName>
        <fullName evidence="6">Actin binding protein</fullName>
    </submittedName>
</protein>
<dbReference type="InterPro" id="IPR036028">
    <property type="entry name" value="SH3-like_dom_sf"/>
</dbReference>
<dbReference type="PANTHER" id="PTHR10829">
    <property type="entry name" value="CORTACTIN AND DREBRIN"/>
    <property type="match status" value="1"/>
</dbReference>
<feature type="domain" description="ADF-H" evidence="5">
    <location>
        <begin position="4"/>
        <end position="131"/>
    </location>
</feature>
<dbReference type="PRINTS" id="PR00452">
    <property type="entry name" value="SH3DOMAIN"/>
</dbReference>
<dbReference type="Gene3D" id="3.40.20.10">
    <property type="entry name" value="Severin"/>
    <property type="match status" value="1"/>
</dbReference>
<evidence type="ECO:0000256" key="2">
    <source>
        <dbReference type="PROSITE-ProRule" id="PRU00192"/>
    </source>
</evidence>
<dbReference type="PROSITE" id="PS50002">
    <property type="entry name" value="SH3"/>
    <property type="match status" value="2"/>
</dbReference>
<feature type="compositionally biased region" description="Low complexity" evidence="3">
    <location>
        <begin position="351"/>
        <end position="364"/>
    </location>
</feature>
<evidence type="ECO:0000313" key="6">
    <source>
        <dbReference type="EMBL" id="WFD00630.1"/>
    </source>
</evidence>
<organism evidence="6 7">
    <name type="scientific">Malassezia yamatoensis</name>
    <dbReference type="NCBI Taxonomy" id="253288"/>
    <lineage>
        <taxon>Eukaryota</taxon>
        <taxon>Fungi</taxon>
        <taxon>Dikarya</taxon>
        <taxon>Basidiomycota</taxon>
        <taxon>Ustilaginomycotina</taxon>
        <taxon>Malasseziomycetes</taxon>
        <taxon>Malasseziales</taxon>
        <taxon>Malasseziaceae</taxon>
        <taxon>Malassezia</taxon>
    </lineage>
</organism>
<dbReference type="Pfam" id="PF14604">
    <property type="entry name" value="SH3_9"/>
    <property type="match status" value="1"/>
</dbReference>
<dbReference type="CDD" id="cd11819">
    <property type="entry name" value="SH3_Cortactin_like"/>
    <property type="match status" value="1"/>
</dbReference>
<keyword evidence="7" id="KW-1185">Reference proteome</keyword>
<dbReference type="InterPro" id="IPR029006">
    <property type="entry name" value="ADF-H/Gelsolin-like_dom_sf"/>
</dbReference>
<dbReference type="SMART" id="SM00326">
    <property type="entry name" value="SH3"/>
    <property type="match status" value="2"/>
</dbReference>
<feature type="compositionally biased region" description="Pro residues" evidence="3">
    <location>
        <begin position="205"/>
        <end position="216"/>
    </location>
</feature>
<dbReference type="Pfam" id="PF00241">
    <property type="entry name" value="Cofilin_ADF"/>
    <property type="match status" value="1"/>
</dbReference>
<feature type="compositionally biased region" description="Polar residues" evidence="3">
    <location>
        <begin position="374"/>
        <end position="398"/>
    </location>
</feature>
<dbReference type="InterPro" id="IPR002108">
    <property type="entry name" value="ADF-H"/>
</dbReference>
<gene>
    <name evidence="6" type="primary">ABP1</name>
    <name evidence="6" type="ORF">MYAM1_003381</name>
</gene>
<proteinExistence type="predicted"/>
<dbReference type="Proteomes" id="UP001219567">
    <property type="component" value="Chromosome 5"/>
</dbReference>
<dbReference type="GO" id="GO:0005884">
    <property type="term" value="C:actin filament"/>
    <property type="evidence" value="ECO:0007669"/>
    <property type="project" value="TreeGrafter"/>
</dbReference>
<feature type="domain" description="SH3" evidence="4">
    <location>
        <begin position="629"/>
        <end position="690"/>
    </location>
</feature>
<dbReference type="GO" id="GO:0030864">
    <property type="term" value="C:cortical actin cytoskeleton"/>
    <property type="evidence" value="ECO:0007669"/>
    <property type="project" value="TreeGrafter"/>
</dbReference>
<dbReference type="AlphaFoldDB" id="A0AAJ5Z1L6"/>
<feature type="region of interest" description="Disordered" evidence="3">
    <location>
        <begin position="479"/>
        <end position="628"/>
    </location>
</feature>
<feature type="region of interest" description="Disordered" evidence="3">
    <location>
        <begin position="200"/>
        <end position="398"/>
    </location>
</feature>
<keyword evidence="1 2" id="KW-0728">SH3 domain</keyword>
<feature type="compositionally biased region" description="Pro residues" evidence="3">
    <location>
        <begin position="504"/>
        <end position="579"/>
    </location>
</feature>
<evidence type="ECO:0000259" key="4">
    <source>
        <dbReference type="PROSITE" id="PS50002"/>
    </source>
</evidence>
<accession>A0AAJ5Z1L6</accession>
<dbReference type="EMBL" id="CP119947">
    <property type="protein sequence ID" value="WFD00630.1"/>
    <property type="molecule type" value="Genomic_DNA"/>
</dbReference>
<dbReference type="CDD" id="cd11281">
    <property type="entry name" value="ADF_drebrin_like"/>
    <property type="match status" value="1"/>
</dbReference>
<name>A0AAJ5Z1L6_9BASI</name>
<evidence type="ECO:0000256" key="1">
    <source>
        <dbReference type="ARBA" id="ARBA00022443"/>
    </source>
</evidence>
<dbReference type="SUPFAM" id="SSF55753">
    <property type="entry name" value="Actin depolymerizing proteins"/>
    <property type="match status" value="1"/>
</dbReference>